<keyword evidence="1" id="KW-0812">Transmembrane</keyword>
<dbReference type="EMBL" id="HACA01031492">
    <property type="protein sequence ID" value="CDW48853.1"/>
    <property type="molecule type" value="Transcribed_RNA"/>
</dbReference>
<keyword evidence="1" id="KW-0472">Membrane</keyword>
<accession>A0A0K2VED8</accession>
<protein>
    <submittedName>
        <fullName evidence="2">Uncharacterized protein</fullName>
    </submittedName>
</protein>
<dbReference type="AlphaFoldDB" id="A0A0K2VED8"/>
<evidence type="ECO:0000313" key="2">
    <source>
        <dbReference type="EMBL" id="CDW48853.1"/>
    </source>
</evidence>
<sequence length="80" mass="9040">MSDITLKTLIITVINPIVIDGFRCQFSQLDVSFVFSITSRHLVLKGSSVISWHRFSEILFTTTLVIVLLSALITLTKLMR</sequence>
<name>A0A0K2VED8_LEPSM</name>
<proteinExistence type="predicted"/>
<feature type="transmembrane region" description="Helical" evidence="1">
    <location>
        <begin position="58"/>
        <end position="76"/>
    </location>
</feature>
<evidence type="ECO:0000256" key="1">
    <source>
        <dbReference type="SAM" id="Phobius"/>
    </source>
</evidence>
<reference evidence="2" key="1">
    <citation type="submission" date="2014-05" db="EMBL/GenBank/DDBJ databases">
        <authorList>
            <person name="Chronopoulou M."/>
        </authorList>
    </citation>
    <scope>NUCLEOTIDE SEQUENCE</scope>
    <source>
        <tissue evidence="2">Whole organism</tissue>
    </source>
</reference>
<organism evidence="2">
    <name type="scientific">Lepeophtheirus salmonis</name>
    <name type="common">Salmon louse</name>
    <name type="synonym">Caligus salmonis</name>
    <dbReference type="NCBI Taxonomy" id="72036"/>
    <lineage>
        <taxon>Eukaryota</taxon>
        <taxon>Metazoa</taxon>
        <taxon>Ecdysozoa</taxon>
        <taxon>Arthropoda</taxon>
        <taxon>Crustacea</taxon>
        <taxon>Multicrustacea</taxon>
        <taxon>Hexanauplia</taxon>
        <taxon>Copepoda</taxon>
        <taxon>Siphonostomatoida</taxon>
        <taxon>Caligidae</taxon>
        <taxon>Lepeophtheirus</taxon>
    </lineage>
</organism>
<keyword evidence="1" id="KW-1133">Transmembrane helix</keyword>